<evidence type="ECO:0000313" key="1">
    <source>
        <dbReference type="EMBL" id="GGG94713.1"/>
    </source>
</evidence>
<sequence length="601" mass="65149">MSVLQALDRYYDRIPAVAKPGWSPEKFGWCIVLGSNGTVVDVENLHDLSGKKPQVKSHTVPAAVKRTVGIAPNFLWDKTAYVLGRTAGSGKRTAEEHEAFRTLHIDALKGEGDEGLAALRSFLTSWTPERFDQAPFTEDMLDANVMFRLRGERCYLHERPAAEALVARRAEAAGGENSVICLITGEAGPPARLHPTIKGVEGAQSSGAALVSFNLDAFTSLGKEQGENAPTSEGAAFRYGAALNHLLTRDGPNRLRRPIGDATVVFWADASEAKAAEAADNFFARCIDPDISDEVEAATIHEDLKQIAKGKPLKSIRPDITEGTQFHVLGLSPNAARLSVRFWLTGDLEHFARALAQHHADLSLEPEPLGWGAAPSVSRLLVRTTAAQGDFKNIPPLLAGEVMCAVLTGTSYPQSLLSAAIIRLRAGDSAATGWHAAVIRAVLNRQRRHSATPKKREIPMGLDRSHENTGYQLGRLFAVYEMAQRAALGKVNATIRDRYFGAASATPAGVFPLIVRGGQNHLAKVRKEKPGWANLIERELEEINGHFKPGPGGIWPRSLRLTDQGEFAIGYYHQRATKLTNEKGDALSAETLPEEIEGADA</sequence>
<dbReference type="Proteomes" id="UP000648722">
    <property type="component" value="Unassembled WGS sequence"/>
</dbReference>
<dbReference type="RefSeq" id="WP_188451241.1">
    <property type="nucleotide sequence ID" value="NZ_BMFS01000002.1"/>
</dbReference>
<dbReference type="NCBIfam" id="TIGR01863">
    <property type="entry name" value="cas_Csd1"/>
    <property type="match status" value="1"/>
</dbReference>
<proteinExistence type="predicted"/>
<keyword evidence="2" id="KW-1185">Reference proteome</keyword>
<gene>
    <name evidence="1" type="ORF">GCM10007420_07860</name>
</gene>
<dbReference type="Pfam" id="PF09709">
    <property type="entry name" value="Cas_Csd1"/>
    <property type="match status" value="1"/>
</dbReference>
<dbReference type="InterPro" id="IPR010144">
    <property type="entry name" value="CRISPR-assoc_prot_Csd1-typ"/>
</dbReference>
<name>A0ABQ1XIT8_9PROT</name>
<accession>A0ABQ1XIT8</accession>
<organism evidence="1 2">
    <name type="scientific">Glycocaulis albus</name>
    <dbReference type="NCBI Taxonomy" id="1382801"/>
    <lineage>
        <taxon>Bacteria</taxon>
        <taxon>Pseudomonadati</taxon>
        <taxon>Pseudomonadota</taxon>
        <taxon>Alphaproteobacteria</taxon>
        <taxon>Maricaulales</taxon>
        <taxon>Maricaulaceae</taxon>
        <taxon>Glycocaulis</taxon>
    </lineage>
</organism>
<dbReference type="CDD" id="cd09757">
    <property type="entry name" value="Cas8c_I-C"/>
    <property type="match status" value="1"/>
</dbReference>
<comment type="caution">
    <text evidence="1">The sequence shown here is derived from an EMBL/GenBank/DDBJ whole genome shotgun (WGS) entry which is preliminary data.</text>
</comment>
<evidence type="ECO:0000313" key="2">
    <source>
        <dbReference type="Proteomes" id="UP000648722"/>
    </source>
</evidence>
<protein>
    <submittedName>
        <fullName evidence="1">Type I-C CRISPR-associated protein Cas8c/Csd1</fullName>
    </submittedName>
</protein>
<dbReference type="EMBL" id="BMFS01000002">
    <property type="protein sequence ID" value="GGG94713.1"/>
    <property type="molecule type" value="Genomic_DNA"/>
</dbReference>
<reference evidence="2" key="1">
    <citation type="journal article" date="2019" name="Int. J. Syst. Evol. Microbiol.">
        <title>The Global Catalogue of Microorganisms (GCM) 10K type strain sequencing project: providing services to taxonomists for standard genome sequencing and annotation.</title>
        <authorList>
            <consortium name="The Broad Institute Genomics Platform"/>
            <consortium name="The Broad Institute Genome Sequencing Center for Infectious Disease"/>
            <person name="Wu L."/>
            <person name="Ma J."/>
        </authorList>
    </citation>
    <scope>NUCLEOTIDE SEQUENCE [LARGE SCALE GENOMIC DNA]</scope>
    <source>
        <strain evidence="2">CGMCC 1.12766</strain>
    </source>
</reference>